<feature type="signal peptide" evidence="2">
    <location>
        <begin position="1"/>
        <end position="25"/>
    </location>
</feature>
<feature type="transmembrane region" description="Helical" evidence="1">
    <location>
        <begin position="239"/>
        <end position="259"/>
    </location>
</feature>
<feature type="transmembrane region" description="Helical" evidence="1">
    <location>
        <begin position="271"/>
        <end position="297"/>
    </location>
</feature>
<keyword evidence="4" id="KW-1185">Reference proteome</keyword>
<dbReference type="Pfam" id="PF13795">
    <property type="entry name" value="HupE_UreJ_2"/>
    <property type="match status" value="1"/>
</dbReference>
<reference evidence="4" key="1">
    <citation type="journal article" date="2019" name="Int. J. Syst. Evol. Microbiol.">
        <title>The Global Catalogue of Microorganisms (GCM) 10K type strain sequencing project: providing services to taxonomists for standard genome sequencing and annotation.</title>
        <authorList>
            <consortium name="The Broad Institute Genomics Platform"/>
            <consortium name="The Broad Institute Genome Sequencing Center for Infectious Disease"/>
            <person name="Wu L."/>
            <person name="Ma J."/>
        </authorList>
    </citation>
    <scope>NUCLEOTIDE SEQUENCE [LARGE SCALE GENOMIC DNA]</scope>
    <source>
        <strain evidence="4">CCUG 51308</strain>
    </source>
</reference>
<feature type="transmembrane region" description="Helical" evidence="1">
    <location>
        <begin position="206"/>
        <end position="227"/>
    </location>
</feature>
<comment type="caution">
    <text evidence="3">The sequence shown here is derived from an EMBL/GenBank/DDBJ whole genome shotgun (WGS) entry which is preliminary data.</text>
</comment>
<keyword evidence="1" id="KW-0812">Transmembrane</keyword>
<keyword evidence="1" id="KW-0472">Membrane</keyword>
<organism evidence="3 4">
    <name type="scientific">Hirschia litorea</name>
    <dbReference type="NCBI Taxonomy" id="1199156"/>
    <lineage>
        <taxon>Bacteria</taxon>
        <taxon>Pseudomonadati</taxon>
        <taxon>Pseudomonadota</taxon>
        <taxon>Alphaproteobacteria</taxon>
        <taxon>Hyphomonadales</taxon>
        <taxon>Hyphomonadaceae</taxon>
        <taxon>Hirschia</taxon>
    </lineage>
</organism>
<name>A0ABW2IP10_9PROT</name>
<gene>
    <name evidence="3" type="ORF">ACFQS8_14840</name>
</gene>
<evidence type="ECO:0000313" key="3">
    <source>
        <dbReference type="EMBL" id="MFC7292898.1"/>
    </source>
</evidence>
<evidence type="ECO:0000313" key="4">
    <source>
        <dbReference type="Proteomes" id="UP001596492"/>
    </source>
</evidence>
<evidence type="ECO:0000256" key="2">
    <source>
        <dbReference type="SAM" id="SignalP"/>
    </source>
</evidence>
<evidence type="ECO:0000256" key="1">
    <source>
        <dbReference type="SAM" id="Phobius"/>
    </source>
</evidence>
<dbReference type="InterPro" id="IPR032809">
    <property type="entry name" value="Put_HupE_UreJ"/>
</dbReference>
<dbReference type="RefSeq" id="WP_382168804.1">
    <property type="nucleotide sequence ID" value="NZ_JBHTBR010000009.1"/>
</dbReference>
<dbReference type="EMBL" id="JBHTBR010000009">
    <property type="protein sequence ID" value="MFC7292898.1"/>
    <property type="molecule type" value="Genomic_DNA"/>
</dbReference>
<feature type="chain" id="PRO_5046046710" evidence="2">
    <location>
        <begin position="26"/>
        <end position="332"/>
    </location>
</feature>
<dbReference type="Proteomes" id="UP001596492">
    <property type="component" value="Unassembled WGS sequence"/>
</dbReference>
<sequence>MSKLKSKIFGVCTFLLCFIVQPASADIFKSAEFEIAHDEAELTYVFSAELATNLAISETIIYPNFCKEVSVQSNIIGRRTHLVYTFTCEQALSSGDQLTAPWALDGARLDSFLGGKHQIISLIGEQSAIAIPLDGEAPPKRALIDVMKDFLWQGALHIAGGWDHLAFVLCLCLISNGRHLIALVSTFTLGHSISLGLSFFNVVQVSIPPVEAVIALSIAFVAREALVKSSQEEQSIFKFGVLIAAFGLLHGLGFASALGEFGVPPHEKWPALIFFNLGVELGQLIFVLMVVSIFFVLRRISAAGPARIACLYGVGIVGSYWMIERVVGFVDI</sequence>
<proteinExistence type="predicted"/>
<feature type="transmembrane region" description="Helical" evidence="1">
    <location>
        <begin position="304"/>
        <end position="323"/>
    </location>
</feature>
<keyword evidence="1" id="KW-1133">Transmembrane helix</keyword>
<keyword evidence="2" id="KW-0732">Signal</keyword>
<accession>A0ABW2IP10</accession>
<protein>
    <submittedName>
        <fullName evidence="3">HupE/UreJ family protein</fullName>
    </submittedName>
</protein>